<protein>
    <recommendedName>
        <fullName evidence="4">LamG-like jellyroll fold domain-containing protein</fullName>
    </recommendedName>
</protein>
<evidence type="ECO:0000256" key="2">
    <source>
        <dbReference type="ARBA" id="ARBA00023157"/>
    </source>
</evidence>
<comment type="caution">
    <text evidence="5">The sequence shown here is derived from an EMBL/GenBank/DDBJ whole genome shotgun (WGS) entry which is preliminary data.</text>
</comment>
<dbReference type="InterPro" id="IPR006558">
    <property type="entry name" value="LamG-like"/>
</dbReference>
<dbReference type="Proteomes" id="UP000075502">
    <property type="component" value="Unassembled WGS sequence"/>
</dbReference>
<sequence>MCLGACSLESLSYLQEGAAGAGGGSATQSSSQSSGGSGGRDGTGATGGGGGDGGAGGVGGDGGAASVGGAGGEGGDGGAGGRGGAGGDGGGPLIDLETGLFLHYTFDELEEGIAVDATGGMRDGTLLGGTSVEGHIGNALSLSGEEEYVELPPGVLQTLNELTVSFWISLGEQQWWQRIFDFGSGEVAWLYVCPKAANPTGVRLSLNSPAGVEEYTMNGSLPLQEWTHLAVTLSYNPNRSLMYVNGAEVASSDEIVTRPSDLGNTTQNFIGRSQFAVDPYLVGIVDDFRIYDRALSAAEVAALAAQ</sequence>
<evidence type="ECO:0000313" key="5">
    <source>
        <dbReference type="EMBL" id="KYG09904.1"/>
    </source>
</evidence>
<proteinExistence type="predicted"/>
<reference evidence="5 6" key="1">
    <citation type="submission" date="2014-02" db="EMBL/GenBank/DDBJ databases">
        <title>The small core and large imbalanced accessory genome model reveals a collaborative survival strategy of Sorangium cellulosum strains in nature.</title>
        <authorList>
            <person name="Han K."/>
            <person name="Peng R."/>
            <person name="Blom J."/>
            <person name="Li Y.-Z."/>
        </authorList>
    </citation>
    <scope>NUCLEOTIDE SEQUENCE [LARGE SCALE GENOMIC DNA]</scope>
    <source>
        <strain evidence="5 6">So0007-03</strain>
    </source>
</reference>
<evidence type="ECO:0000313" key="6">
    <source>
        <dbReference type="Proteomes" id="UP000075502"/>
    </source>
</evidence>
<gene>
    <name evidence="5" type="ORF">BE21_01260</name>
</gene>
<dbReference type="SUPFAM" id="SSF49899">
    <property type="entry name" value="Concanavalin A-like lectins/glucanases"/>
    <property type="match status" value="1"/>
</dbReference>
<feature type="compositionally biased region" description="Gly residues" evidence="3">
    <location>
        <begin position="35"/>
        <end position="89"/>
    </location>
</feature>
<dbReference type="InterPro" id="IPR013320">
    <property type="entry name" value="ConA-like_dom_sf"/>
</dbReference>
<keyword evidence="1" id="KW-0732">Signal</keyword>
<organism evidence="5 6">
    <name type="scientific">Sorangium cellulosum</name>
    <name type="common">Polyangium cellulosum</name>
    <dbReference type="NCBI Taxonomy" id="56"/>
    <lineage>
        <taxon>Bacteria</taxon>
        <taxon>Pseudomonadati</taxon>
        <taxon>Myxococcota</taxon>
        <taxon>Polyangia</taxon>
        <taxon>Polyangiales</taxon>
        <taxon>Polyangiaceae</taxon>
        <taxon>Sorangium</taxon>
    </lineage>
</organism>
<evidence type="ECO:0000256" key="1">
    <source>
        <dbReference type="ARBA" id="ARBA00022729"/>
    </source>
</evidence>
<keyword evidence="2" id="KW-1015">Disulfide bond</keyword>
<evidence type="ECO:0000256" key="3">
    <source>
        <dbReference type="SAM" id="MobiDB-lite"/>
    </source>
</evidence>
<evidence type="ECO:0000259" key="4">
    <source>
        <dbReference type="SMART" id="SM00560"/>
    </source>
</evidence>
<dbReference type="SMART" id="SM00560">
    <property type="entry name" value="LamGL"/>
    <property type="match status" value="1"/>
</dbReference>
<dbReference type="Gene3D" id="2.60.120.200">
    <property type="match status" value="1"/>
</dbReference>
<name>A0A150TZ55_SORCE</name>
<dbReference type="Pfam" id="PF13385">
    <property type="entry name" value="Laminin_G_3"/>
    <property type="match status" value="1"/>
</dbReference>
<dbReference type="AlphaFoldDB" id="A0A150TZ55"/>
<dbReference type="EMBL" id="JEME01000528">
    <property type="protein sequence ID" value="KYG09904.1"/>
    <property type="molecule type" value="Genomic_DNA"/>
</dbReference>
<accession>A0A150TZ55</accession>
<feature type="domain" description="LamG-like jellyroll fold" evidence="4">
    <location>
        <begin position="160"/>
        <end position="298"/>
    </location>
</feature>
<feature type="region of interest" description="Disordered" evidence="3">
    <location>
        <begin position="18"/>
        <end position="89"/>
    </location>
</feature>